<gene>
    <name evidence="1" type="ORF">M23134_00057</name>
</gene>
<proteinExistence type="predicted"/>
<protein>
    <submittedName>
        <fullName evidence="1">Uncharacterized protein</fullName>
    </submittedName>
</protein>
<dbReference type="AlphaFoldDB" id="A1ZKT7"/>
<evidence type="ECO:0000313" key="1">
    <source>
        <dbReference type="EMBL" id="EAY28903.1"/>
    </source>
</evidence>
<reference evidence="1 2" key="1">
    <citation type="submission" date="2007-01" db="EMBL/GenBank/DDBJ databases">
        <authorList>
            <person name="Haygood M."/>
            <person name="Podell S."/>
            <person name="Anderson C."/>
            <person name="Hopkinson B."/>
            <person name="Roe K."/>
            <person name="Barbeau K."/>
            <person name="Gaasterland T."/>
            <person name="Ferriera S."/>
            <person name="Johnson J."/>
            <person name="Kravitz S."/>
            <person name="Beeson K."/>
            <person name="Sutton G."/>
            <person name="Rogers Y.-H."/>
            <person name="Friedman R."/>
            <person name="Frazier M."/>
            <person name="Venter J.C."/>
        </authorList>
    </citation>
    <scope>NUCLEOTIDE SEQUENCE [LARGE SCALE GENOMIC DNA]</scope>
    <source>
        <strain evidence="1 2">ATCC 23134</strain>
    </source>
</reference>
<organism evidence="1 2">
    <name type="scientific">Microscilla marina ATCC 23134</name>
    <dbReference type="NCBI Taxonomy" id="313606"/>
    <lineage>
        <taxon>Bacteria</taxon>
        <taxon>Pseudomonadati</taxon>
        <taxon>Bacteroidota</taxon>
        <taxon>Cytophagia</taxon>
        <taxon>Cytophagales</taxon>
        <taxon>Microscillaceae</taxon>
        <taxon>Microscilla</taxon>
    </lineage>
</organism>
<keyword evidence="2" id="KW-1185">Reference proteome</keyword>
<evidence type="ECO:0000313" key="2">
    <source>
        <dbReference type="Proteomes" id="UP000004095"/>
    </source>
</evidence>
<dbReference type="Proteomes" id="UP000004095">
    <property type="component" value="Unassembled WGS sequence"/>
</dbReference>
<comment type="caution">
    <text evidence="1">The sequence shown here is derived from an EMBL/GenBank/DDBJ whole genome shotgun (WGS) entry which is preliminary data.</text>
</comment>
<dbReference type="EMBL" id="AAWS01000013">
    <property type="protein sequence ID" value="EAY28903.1"/>
    <property type="molecule type" value="Genomic_DNA"/>
</dbReference>
<sequence>MCFVATAPTVKQARIYYQLLICVGAIVLKKLSFTQIIHYALVHIIE</sequence>
<name>A1ZKT7_MICM2</name>
<accession>A1ZKT7</accession>